<evidence type="ECO:0000313" key="1">
    <source>
        <dbReference type="EMBL" id="GGC31473.1"/>
    </source>
</evidence>
<name>A0ABQ1LXY4_9BACT</name>
<gene>
    <name evidence="1" type="ORF">GCM10010993_08040</name>
</gene>
<dbReference type="Proteomes" id="UP000635885">
    <property type="component" value="Unassembled WGS sequence"/>
</dbReference>
<proteinExistence type="predicted"/>
<dbReference type="EMBL" id="BMFD01000002">
    <property type="protein sequence ID" value="GGC31473.1"/>
    <property type="molecule type" value="Genomic_DNA"/>
</dbReference>
<dbReference type="RefSeq" id="WP_188439956.1">
    <property type="nucleotide sequence ID" value="NZ_BMFD01000002.1"/>
</dbReference>
<organism evidence="1 2">
    <name type="scientific">Belliella aquatica</name>
    <dbReference type="NCBI Taxonomy" id="1323734"/>
    <lineage>
        <taxon>Bacteria</taxon>
        <taxon>Pseudomonadati</taxon>
        <taxon>Bacteroidota</taxon>
        <taxon>Cytophagia</taxon>
        <taxon>Cytophagales</taxon>
        <taxon>Cyclobacteriaceae</taxon>
        <taxon>Belliella</taxon>
    </lineage>
</organism>
<accession>A0ABQ1LXY4</accession>
<protein>
    <submittedName>
        <fullName evidence="1">Uncharacterized protein</fullName>
    </submittedName>
</protein>
<keyword evidence="2" id="KW-1185">Reference proteome</keyword>
<comment type="caution">
    <text evidence="1">The sequence shown here is derived from an EMBL/GenBank/DDBJ whole genome shotgun (WGS) entry which is preliminary data.</text>
</comment>
<reference evidence="2" key="1">
    <citation type="journal article" date="2019" name="Int. J. Syst. Evol. Microbiol.">
        <title>The Global Catalogue of Microorganisms (GCM) 10K type strain sequencing project: providing services to taxonomists for standard genome sequencing and annotation.</title>
        <authorList>
            <consortium name="The Broad Institute Genomics Platform"/>
            <consortium name="The Broad Institute Genome Sequencing Center for Infectious Disease"/>
            <person name="Wu L."/>
            <person name="Ma J."/>
        </authorList>
    </citation>
    <scope>NUCLEOTIDE SEQUENCE [LARGE SCALE GENOMIC DNA]</scope>
    <source>
        <strain evidence="2">CGMCC 1.12479</strain>
    </source>
</reference>
<sequence>MKLTEELKRKIDSYFEQVTVEHLYKVSSIKYGFQEDLSLEVKDKSFTHVNVNLYQKNTEYSIDTNSPTDPMPQAA</sequence>
<evidence type="ECO:0000313" key="2">
    <source>
        <dbReference type="Proteomes" id="UP000635885"/>
    </source>
</evidence>